<protein>
    <submittedName>
        <fullName evidence="2">Alkaline phosphatase family protein</fullName>
    </submittedName>
</protein>
<dbReference type="Gene3D" id="3.40.720.10">
    <property type="entry name" value="Alkaline Phosphatase, subunit A"/>
    <property type="match status" value="1"/>
</dbReference>
<organism evidence="2 3">
    <name type="scientific">Hymenobacter aerilatus</name>
    <dbReference type="NCBI Taxonomy" id="2932251"/>
    <lineage>
        <taxon>Bacteria</taxon>
        <taxon>Pseudomonadati</taxon>
        <taxon>Bacteroidota</taxon>
        <taxon>Cytophagia</taxon>
        <taxon>Cytophagales</taxon>
        <taxon>Hymenobacteraceae</taxon>
        <taxon>Hymenobacter</taxon>
    </lineage>
</organism>
<dbReference type="GO" id="GO:0016787">
    <property type="term" value="F:hydrolase activity"/>
    <property type="evidence" value="ECO:0007669"/>
    <property type="project" value="UniProtKB-ARBA"/>
</dbReference>
<proteinExistence type="predicted"/>
<dbReference type="InterPro" id="IPR002591">
    <property type="entry name" value="Phosphodiest/P_Trfase"/>
</dbReference>
<evidence type="ECO:0000256" key="1">
    <source>
        <dbReference type="SAM" id="SignalP"/>
    </source>
</evidence>
<dbReference type="EMBL" id="CP095053">
    <property type="protein sequence ID" value="UOR03641.1"/>
    <property type="molecule type" value="Genomic_DNA"/>
</dbReference>
<name>A0A8T9SQL7_9BACT</name>
<dbReference type="Proteomes" id="UP000829925">
    <property type="component" value="Chromosome"/>
</dbReference>
<dbReference type="RefSeq" id="WP_245090531.1">
    <property type="nucleotide sequence ID" value="NZ_CP095053.1"/>
</dbReference>
<feature type="chain" id="PRO_5035746124" evidence="1">
    <location>
        <begin position="20"/>
        <end position="421"/>
    </location>
</feature>
<keyword evidence="3" id="KW-1185">Reference proteome</keyword>
<dbReference type="SUPFAM" id="SSF53649">
    <property type="entry name" value="Alkaline phosphatase-like"/>
    <property type="match status" value="1"/>
</dbReference>
<feature type="signal peptide" evidence="1">
    <location>
        <begin position="1"/>
        <end position="19"/>
    </location>
</feature>
<reference evidence="2 3" key="1">
    <citation type="submission" date="2022-04" db="EMBL/GenBank/DDBJ databases">
        <title>Hymenobacter sp. isolated from the air.</title>
        <authorList>
            <person name="Won M."/>
            <person name="Lee C.-M."/>
            <person name="Woen H.-Y."/>
            <person name="Kwon S.-W."/>
        </authorList>
    </citation>
    <scope>NUCLEOTIDE SEQUENCE [LARGE SCALE GENOMIC DNA]</scope>
    <source>
        <strain evidence="3">5413 J-13</strain>
    </source>
</reference>
<dbReference type="AlphaFoldDB" id="A0A8T9SQL7"/>
<dbReference type="PANTHER" id="PTHR10151:SF120">
    <property type="entry name" value="BIS(5'-ADENOSYL)-TRIPHOSPHATASE"/>
    <property type="match status" value="1"/>
</dbReference>
<accession>A0A8T9SQL7</accession>
<gene>
    <name evidence="2" type="ORF">MUN82_11845</name>
</gene>
<sequence>MKSYPFLFLALLLTYVAPAQQRARKVVFIIADGIPADVLEKAPTPNIRKLIAAGTYLRAHVGGDQGTYTETPTISAPGYNDLLTGTWGYKHNVWDNDIKAPNYQYKTIFRLLKDQRPTSKTAVFSTWLDNRTKLLGDGLAATGNLHLDYHADGYELDTVAYPHDKQSQYIHAIDERVVQEATKTLAINAPDLSWVYLEYTDDMGHRHGDSPEQQQAIAYLDAQVGRLWEAVQTRQQQHKEDWLLVLTTDHGRDPNTGRHHGGQSARERATWMVLSTKDVNTYARQQQPVGIVDILPTVARYLRLSLPQAAQRELDGVPLLGSVSLAQPQVQAAGDSLRITWKALGAKAEKVKVWLTPTNNFQTGGQDAYTLLGTAPLGQQSLLVSRKQYPSEFYKIVLEGKHNTVNRWLTNEKPGPKAQKK</sequence>
<evidence type="ECO:0000313" key="3">
    <source>
        <dbReference type="Proteomes" id="UP000829925"/>
    </source>
</evidence>
<dbReference type="KEGG" id="haei:MUN82_11845"/>
<dbReference type="InterPro" id="IPR017850">
    <property type="entry name" value="Alkaline_phosphatase_core_sf"/>
</dbReference>
<dbReference type="Pfam" id="PF01663">
    <property type="entry name" value="Phosphodiest"/>
    <property type="match status" value="1"/>
</dbReference>
<evidence type="ECO:0000313" key="2">
    <source>
        <dbReference type="EMBL" id="UOR03641.1"/>
    </source>
</evidence>
<dbReference type="PANTHER" id="PTHR10151">
    <property type="entry name" value="ECTONUCLEOTIDE PYROPHOSPHATASE/PHOSPHODIESTERASE"/>
    <property type="match status" value="1"/>
</dbReference>
<keyword evidence="1" id="KW-0732">Signal</keyword>